<dbReference type="AlphaFoldDB" id="A0AAD7A3A5"/>
<proteinExistence type="predicted"/>
<feature type="non-terminal residue" evidence="2">
    <location>
        <position position="1"/>
    </location>
</feature>
<dbReference type="Pfam" id="PF18758">
    <property type="entry name" value="KDZ"/>
    <property type="match status" value="1"/>
</dbReference>
<dbReference type="InterPro" id="IPR040521">
    <property type="entry name" value="KDZ"/>
</dbReference>
<feature type="region of interest" description="Disordered" evidence="1">
    <location>
        <begin position="696"/>
        <end position="776"/>
    </location>
</feature>
<dbReference type="Proteomes" id="UP001218218">
    <property type="component" value="Unassembled WGS sequence"/>
</dbReference>
<dbReference type="PANTHER" id="PTHR33096">
    <property type="entry name" value="CXC2 DOMAIN-CONTAINING PROTEIN"/>
    <property type="match status" value="1"/>
</dbReference>
<protein>
    <submittedName>
        <fullName evidence="2">Uncharacterized protein</fullName>
    </submittedName>
</protein>
<evidence type="ECO:0000256" key="1">
    <source>
        <dbReference type="SAM" id="MobiDB-lite"/>
    </source>
</evidence>
<comment type="caution">
    <text evidence="2">The sequence shown here is derived from an EMBL/GenBank/DDBJ whole genome shotgun (WGS) entry which is preliminary data.</text>
</comment>
<gene>
    <name evidence="2" type="ORF">DFH08DRAFT_698469</name>
</gene>
<evidence type="ECO:0000313" key="3">
    <source>
        <dbReference type="Proteomes" id="UP001218218"/>
    </source>
</evidence>
<dbReference type="PANTHER" id="PTHR33096:SF1">
    <property type="entry name" value="CXC1-LIKE CYSTEINE CLUSTER ASSOCIATED WITH KDZ TRANSPOSASES DOMAIN-CONTAINING PROTEIN"/>
    <property type="match status" value="1"/>
</dbReference>
<name>A0AAD7A3A5_9AGAR</name>
<evidence type="ECO:0000313" key="2">
    <source>
        <dbReference type="EMBL" id="KAJ7348660.1"/>
    </source>
</evidence>
<feature type="compositionally biased region" description="Acidic residues" evidence="1">
    <location>
        <begin position="739"/>
        <end position="749"/>
    </location>
</feature>
<organism evidence="2 3">
    <name type="scientific">Mycena albidolilacea</name>
    <dbReference type="NCBI Taxonomy" id="1033008"/>
    <lineage>
        <taxon>Eukaryota</taxon>
        <taxon>Fungi</taxon>
        <taxon>Dikarya</taxon>
        <taxon>Basidiomycota</taxon>
        <taxon>Agaricomycotina</taxon>
        <taxon>Agaricomycetes</taxon>
        <taxon>Agaricomycetidae</taxon>
        <taxon>Agaricales</taxon>
        <taxon>Marasmiineae</taxon>
        <taxon>Mycenaceae</taxon>
        <taxon>Mycena</taxon>
    </lineage>
</organism>
<accession>A0AAD7A3A5</accession>
<keyword evidence="3" id="KW-1185">Reference proteome</keyword>
<sequence>GLIPCSPWKPKQAVSIRVLEMFCLARLRCPALGVQAWIKTLADLHGTAFKPYSAQRFTICFDLYLEILDNAEKHVKTALGRDAPDWRLKNGCPACTYKLKGEDKLIFAMLHLMDGNDSLKRILRKDKGFNEDGVAHRGDSERADPRAADAGGDYLMSRERVDRWAKERLAEEVGIPISDEPENSSGCEERWKNLTEELTAKMWGIFDETGIFVALCRHGFVLLVADMVRSGELAKYPLAIVNALLDAFGADLGIGYDIGCGHSTTIRHSPLGPKAARLNLKMLVGAFHGHAHNRKCQLDYLATYVLGLGLEDLEGAERLFSCSNGLSRSVRYASVFHRRQTIRTYFAHLDTFETYANLSTFLVNNYKQAIEILDTEESLKYAMEQAGVTEDMLKSRIQEEKAYLNTLLKEPQEEMDQMEYYQLLVNLADRKWVLMDSIRLISSNCHCFDEAFGEGSTANGNTRRHARENYNKAVEAVQATERRLSIEVRWTSEDKEWTDAAELVVNRRYRRAVDSLEALVVKRLLELTKVNQSGLGYKVRKHIAKALQVRSKAIRSALQRYNSAALALDPPRQHLSWEEVIDYAFLADFDILRDPTGNAIIRAWADPAARQLLDSYHLLKRAKEEIQRLDIEIRRVVTYMKDEREFLLAKEAEILPEDPTLAFFIGKYRQQRGRYDEIHMKRFYAIHQKLGSRFTADLTPGERADPTSASPSPETDVIPTVSWESHPASTTSVSGAMDVDMDLASDDEGSQNSWLDGDGSSDDDEGEDARGEELGEVMEGVALLALDKQGIGR</sequence>
<reference evidence="2" key="1">
    <citation type="submission" date="2023-03" db="EMBL/GenBank/DDBJ databases">
        <title>Massive genome expansion in bonnet fungi (Mycena s.s.) driven by repeated elements and novel gene families across ecological guilds.</title>
        <authorList>
            <consortium name="Lawrence Berkeley National Laboratory"/>
            <person name="Harder C.B."/>
            <person name="Miyauchi S."/>
            <person name="Viragh M."/>
            <person name="Kuo A."/>
            <person name="Thoen E."/>
            <person name="Andreopoulos B."/>
            <person name="Lu D."/>
            <person name="Skrede I."/>
            <person name="Drula E."/>
            <person name="Henrissat B."/>
            <person name="Morin E."/>
            <person name="Kohler A."/>
            <person name="Barry K."/>
            <person name="LaButti K."/>
            <person name="Morin E."/>
            <person name="Salamov A."/>
            <person name="Lipzen A."/>
            <person name="Mereny Z."/>
            <person name="Hegedus B."/>
            <person name="Baldrian P."/>
            <person name="Stursova M."/>
            <person name="Weitz H."/>
            <person name="Taylor A."/>
            <person name="Grigoriev I.V."/>
            <person name="Nagy L.G."/>
            <person name="Martin F."/>
            <person name="Kauserud H."/>
        </authorList>
    </citation>
    <scope>NUCLEOTIDE SEQUENCE</scope>
    <source>
        <strain evidence="2">CBHHK002</strain>
    </source>
</reference>
<dbReference type="EMBL" id="JARIHO010000017">
    <property type="protein sequence ID" value="KAJ7348660.1"/>
    <property type="molecule type" value="Genomic_DNA"/>
</dbReference>